<evidence type="ECO:0000313" key="4">
    <source>
        <dbReference type="EMBL" id="KAE9328953.1"/>
    </source>
</evidence>
<dbReference type="Proteomes" id="UP000434957">
    <property type="component" value="Unassembled WGS sequence"/>
</dbReference>
<evidence type="ECO:0000313" key="3">
    <source>
        <dbReference type="EMBL" id="KAE9042763.1"/>
    </source>
</evidence>
<evidence type="ECO:0000313" key="2">
    <source>
        <dbReference type="EMBL" id="KAE9015403.1"/>
    </source>
</evidence>
<dbReference type="EMBL" id="QXFV01001094">
    <property type="protein sequence ID" value="KAE9015403.1"/>
    <property type="molecule type" value="Genomic_DNA"/>
</dbReference>
<evidence type="ECO:0000313" key="7">
    <source>
        <dbReference type="Proteomes" id="UP000435112"/>
    </source>
</evidence>
<sequence>MLHESETLDEVFSFLSQIDLPTDLTALENEERTPDSAQEVLSPGPAEFSALSVEEDCFFDELFELQTSGQSGASQAEVVETTVLDSPSSTRVTSPTSSSKGDTDNRKPKRSRISQKQHIETLRETIRGLDAELQKLMLKWQSGSLSSVVQDVNGQVIPRRASMWEAIAARQLERRLQSEEENAKLRNMLQIQMHEARNLKRVLKRRTKIDLMEDMLGMKRHKMLDDCIPEDNAQVFEDLLRDIDELYVGTEALFAEKGLYDLPCPGRHREARRHVTDGLFLEIMERRLVPFDIRTTEKAMYKTTRQIGFQETISVGDLADRVQFHSHHIEESSNTIKTSVFAEASNVGDVRGAHFRKVVQRYVEKDRVVFVCKMLMEPVLFEAGKPSGFHTRATLRIVLKDEAAQSAMGKHATRIESHFSATRYDEGLPGVRSIRTSPNLAIDIAAWDETVSRIAHHVENLAIDDSCDKSSSALTSSRLL</sequence>
<feature type="compositionally biased region" description="Low complexity" evidence="1">
    <location>
        <begin position="86"/>
        <end position="99"/>
    </location>
</feature>
<evidence type="ECO:0000256" key="1">
    <source>
        <dbReference type="SAM" id="MobiDB-lite"/>
    </source>
</evidence>
<dbReference type="OrthoDB" id="117324at2759"/>
<dbReference type="Proteomes" id="UP000435112">
    <property type="component" value="Unassembled WGS sequence"/>
</dbReference>
<dbReference type="PANTHER" id="PTHR35796">
    <property type="entry name" value="HYPOTHETICAL CYTOSOLIC PROTEIN"/>
    <property type="match status" value="1"/>
</dbReference>
<comment type="caution">
    <text evidence="3">The sequence shown here is derived from an EMBL/GenBank/DDBJ whole genome shotgun (WGS) entry which is preliminary data.</text>
</comment>
<dbReference type="Proteomes" id="UP000429607">
    <property type="component" value="Unassembled WGS sequence"/>
</dbReference>
<name>A0A6A3NKG0_9STRA</name>
<feature type="region of interest" description="Disordered" evidence="1">
    <location>
        <begin position="83"/>
        <end position="116"/>
    </location>
</feature>
<evidence type="ECO:0000313" key="6">
    <source>
        <dbReference type="Proteomes" id="UP000434957"/>
    </source>
</evidence>
<proteinExistence type="predicted"/>
<keyword evidence="6" id="KW-1185">Reference proteome</keyword>
<dbReference type="PANTHER" id="PTHR35796:SF3">
    <property type="entry name" value="BHLH DOMAIN-CONTAINING PROTEIN"/>
    <property type="match status" value="1"/>
</dbReference>
<reference evidence="5 7" key="1">
    <citation type="submission" date="2018-09" db="EMBL/GenBank/DDBJ databases">
        <title>Genomic investigation of the strawberry pathogen Phytophthora fragariae indicates pathogenicity is determined by transcriptional variation in three key races.</title>
        <authorList>
            <person name="Adams T.M."/>
            <person name="Armitage A.D."/>
            <person name="Sobczyk M.K."/>
            <person name="Bates H.J."/>
            <person name="Dunwell J.M."/>
            <person name="Nellist C.F."/>
            <person name="Harrison R.J."/>
        </authorList>
    </citation>
    <scope>NUCLEOTIDE SEQUENCE [LARGE SCALE GENOMIC DNA]</scope>
    <source>
        <strain evidence="2 5">SCRP249</strain>
        <strain evidence="3 7">SCRP324</strain>
        <strain evidence="4 6">SCRP333</strain>
    </source>
</reference>
<protein>
    <recommendedName>
        <fullName evidence="8">M96 mating-specific protein family</fullName>
    </recommendedName>
</protein>
<evidence type="ECO:0008006" key="8">
    <source>
        <dbReference type="Google" id="ProtNLM"/>
    </source>
</evidence>
<accession>A0A6A3NKG0</accession>
<gene>
    <name evidence="2" type="ORF">PR001_g14910</name>
    <name evidence="3" type="ORF">PR002_g3728</name>
    <name evidence="4" type="ORF">PR003_g15671</name>
</gene>
<dbReference type="EMBL" id="QXFT01001100">
    <property type="protein sequence ID" value="KAE9328953.1"/>
    <property type="molecule type" value="Genomic_DNA"/>
</dbReference>
<evidence type="ECO:0000313" key="5">
    <source>
        <dbReference type="Proteomes" id="UP000429607"/>
    </source>
</evidence>
<dbReference type="EMBL" id="QXFU01000139">
    <property type="protein sequence ID" value="KAE9042763.1"/>
    <property type="molecule type" value="Genomic_DNA"/>
</dbReference>
<organism evidence="3 7">
    <name type="scientific">Phytophthora rubi</name>
    <dbReference type="NCBI Taxonomy" id="129364"/>
    <lineage>
        <taxon>Eukaryota</taxon>
        <taxon>Sar</taxon>
        <taxon>Stramenopiles</taxon>
        <taxon>Oomycota</taxon>
        <taxon>Peronosporomycetes</taxon>
        <taxon>Peronosporales</taxon>
        <taxon>Peronosporaceae</taxon>
        <taxon>Phytophthora</taxon>
    </lineage>
</organism>
<dbReference type="AlphaFoldDB" id="A0A6A3NKG0"/>